<dbReference type="InterPro" id="IPR025485">
    <property type="entry name" value="DUF4377"/>
</dbReference>
<sequence>MLKKLSLITAIALLTACQSTPPKPEPLYVPNIALQPAKVLEILPNRSVCDSSSPMQCLLVKVDGTSDSEIFGIGFNDIKGFEPKVGVRYKIRASQEIDQNTGKPTGYWQLDEILSQHISR</sequence>
<proteinExistence type="predicted"/>
<protein>
    <recommendedName>
        <fullName evidence="1">DUF4377 domain-containing protein</fullName>
    </recommendedName>
</protein>
<dbReference type="PROSITE" id="PS51257">
    <property type="entry name" value="PROKAR_LIPOPROTEIN"/>
    <property type="match status" value="1"/>
</dbReference>
<gene>
    <name evidence="2" type="ORF">B0680_00450</name>
</gene>
<dbReference type="AlphaFoldDB" id="A0A1T0CV99"/>
<dbReference type="Pfam" id="PF14302">
    <property type="entry name" value="DUF4377"/>
    <property type="match status" value="1"/>
</dbReference>
<dbReference type="Proteomes" id="UP000189800">
    <property type="component" value="Unassembled WGS sequence"/>
</dbReference>
<keyword evidence="3" id="KW-1185">Reference proteome</keyword>
<evidence type="ECO:0000313" key="3">
    <source>
        <dbReference type="Proteomes" id="UP000189800"/>
    </source>
</evidence>
<organism evidence="2 3">
    <name type="scientific">Moraxella pluranimalium</name>
    <dbReference type="NCBI Taxonomy" id="470453"/>
    <lineage>
        <taxon>Bacteria</taxon>
        <taxon>Pseudomonadati</taxon>
        <taxon>Pseudomonadota</taxon>
        <taxon>Gammaproteobacteria</taxon>
        <taxon>Moraxellales</taxon>
        <taxon>Moraxellaceae</taxon>
        <taxon>Moraxella</taxon>
    </lineage>
</organism>
<dbReference type="EMBL" id="MUYU01000002">
    <property type="protein sequence ID" value="OOS26290.1"/>
    <property type="molecule type" value="Genomic_DNA"/>
</dbReference>
<dbReference type="RefSeq" id="WP_078253087.1">
    <property type="nucleotide sequence ID" value="NZ_MUYU01000002.1"/>
</dbReference>
<dbReference type="OrthoDB" id="6658170at2"/>
<evidence type="ECO:0000313" key="2">
    <source>
        <dbReference type="EMBL" id="OOS26290.1"/>
    </source>
</evidence>
<accession>A0A1T0CV99</accession>
<reference evidence="2 3" key="1">
    <citation type="submission" date="2017-02" db="EMBL/GenBank/DDBJ databases">
        <title>Draft genome sequence of Moraxella pluranimalium CCUG 54913T type strain.</title>
        <authorList>
            <person name="Salva-Serra F."/>
            <person name="Engstrom-Jakobsson H."/>
            <person name="Thorell K."/>
            <person name="Jaen-Luchoro D."/>
            <person name="Gonzales-Siles L."/>
            <person name="Karlsson R."/>
            <person name="Yazdan S."/>
            <person name="Boulund F."/>
            <person name="Johnning A."/>
            <person name="Engstrand L."/>
            <person name="Kristiansson E."/>
            <person name="Moore E."/>
        </authorList>
    </citation>
    <scope>NUCLEOTIDE SEQUENCE [LARGE SCALE GENOMIC DNA]</scope>
    <source>
        <strain evidence="2 3">CCUG 54913</strain>
    </source>
</reference>
<feature type="domain" description="DUF4377" evidence="1">
    <location>
        <begin position="44"/>
        <end position="115"/>
    </location>
</feature>
<evidence type="ECO:0000259" key="1">
    <source>
        <dbReference type="Pfam" id="PF14302"/>
    </source>
</evidence>
<comment type="caution">
    <text evidence="2">The sequence shown here is derived from an EMBL/GenBank/DDBJ whole genome shotgun (WGS) entry which is preliminary data.</text>
</comment>
<name>A0A1T0CV99_9GAMM</name>
<dbReference type="STRING" id="470453.B0680_00450"/>